<name>A0A060T307_BLAAD</name>
<dbReference type="EMBL" id="HG937693">
    <property type="protein sequence ID" value="CDP35343.1"/>
    <property type="molecule type" value="Genomic_DNA"/>
</dbReference>
<accession>A0A060T307</accession>
<dbReference type="InterPro" id="IPR035979">
    <property type="entry name" value="RBD_domain_sf"/>
</dbReference>
<gene>
    <name evidence="1" type="ORF">GNLVRS02_ARAD1C33242g</name>
</gene>
<dbReference type="SUPFAM" id="SSF54928">
    <property type="entry name" value="RNA-binding domain, RBD"/>
    <property type="match status" value="1"/>
</dbReference>
<proteinExistence type="predicted"/>
<sequence>MSKTPIQRRLVKDVWKENEADFAYRCHGRGAEDSPLWGMKAPLYALSAPSLKPSPTEARSVIVPTTIYSNSTEWRPANGFRSIHYHTNDVPPEVNNKINSIHYAMDNQDKLLALHQKLKVADCRVIRVEAVPGHWHPQTLFNVFAAFCDGIMATFIYKDKDEHGRKQGLVQVRDDEVLEALCSMKQIVYNGCCLQVYASSVANLSQVLTYDGVDADINSYICTEKTQDLSSPTQSQGMRWYPMLFPLAMPEV</sequence>
<evidence type="ECO:0000313" key="1">
    <source>
        <dbReference type="EMBL" id="CDP35343.1"/>
    </source>
</evidence>
<dbReference type="GO" id="GO:0003676">
    <property type="term" value="F:nucleic acid binding"/>
    <property type="evidence" value="ECO:0007669"/>
    <property type="project" value="InterPro"/>
</dbReference>
<reference evidence="1" key="1">
    <citation type="submission" date="2014-02" db="EMBL/GenBank/DDBJ databases">
        <authorList>
            <person name="Genoscope - CEA"/>
        </authorList>
    </citation>
    <scope>NUCLEOTIDE SEQUENCE</scope>
    <source>
        <strain evidence="1">LS3</strain>
    </source>
</reference>
<reference evidence="1" key="2">
    <citation type="submission" date="2014-06" db="EMBL/GenBank/DDBJ databases">
        <title>The complete genome of Blastobotrys (Arxula) adeninivorans LS3 - a yeast of biotechnological interest.</title>
        <authorList>
            <person name="Kunze G."/>
            <person name="Gaillardin C."/>
            <person name="Czernicka M."/>
            <person name="Durrens P."/>
            <person name="Martin T."/>
            <person name="Boer E."/>
            <person name="Gabaldon T."/>
            <person name="Cruz J."/>
            <person name="Talla E."/>
            <person name="Marck C."/>
            <person name="Goffeau A."/>
            <person name="Barbe V."/>
            <person name="Baret P."/>
            <person name="Baronian K."/>
            <person name="Beier S."/>
            <person name="Bleykasten C."/>
            <person name="Bode R."/>
            <person name="Casaregola S."/>
            <person name="Despons L."/>
            <person name="Fairhead C."/>
            <person name="Giersberg M."/>
            <person name="Gierski P."/>
            <person name="Hahnel U."/>
            <person name="Hartmann A."/>
            <person name="Jankowska D."/>
            <person name="Jubin C."/>
            <person name="Jung P."/>
            <person name="Lafontaine I."/>
            <person name="Leh-Louis V."/>
            <person name="Lemaire M."/>
            <person name="Marcet-Houben M."/>
            <person name="Mascher M."/>
            <person name="Morel G."/>
            <person name="Richard G.-F."/>
            <person name="Riechen J."/>
            <person name="Sacerdot C."/>
            <person name="Sarkar A."/>
            <person name="Savel G."/>
            <person name="Schacherer J."/>
            <person name="Sherman D."/>
            <person name="Straub M.-L."/>
            <person name="Stein N."/>
            <person name="Thierry A."/>
            <person name="Trautwein-Schult A."/>
            <person name="Westhof E."/>
            <person name="Worch S."/>
            <person name="Dujon B."/>
            <person name="Souciet J.-L."/>
            <person name="Wincker P."/>
            <person name="Scholz U."/>
            <person name="Neuveglise N."/>
        </authorList>
    </citation>
    <scope>NUCLEOTIDE SEQUENCE</scope>
    <source>
        <strain evidence="1">LS3</strain>
    </source>
</reference>
<protein>
    <submittedName>
        <fullName evidence="1">ARAD1C33242p</fullName>
    </submittedName>
</protein>
<dbReference type="AlphaFoldDB" id="A0A060T307"/>
<organism evidence="1">
    <name type="scientific">Blastobotrys adeninivorans</name>
    <name type="common">Yeast</name>
    <name type="synonym">Arxula adeninivorans</name>
    <dbReference type="NCBI Taxonomy" id="409370"/>
    <lineage>
        <taxon>Eukaryota</taxon>
        <taxon>Fungi</taxon>
        <taxon>Dikarya</taxon>
        <taxon>Ascomycota</taxon>
        <taxon>Saccharomycotina</taxon>
        <taxon>Dipodascomycetes</taxon>
        <taxon>Dipodascales</taxon>
        <taxon>Trichomonascaceae</taxon>
        <taxon>Blastobotrys</taxon>
    </lineage>
</organism>